<reference evidence="7" key="1">
    <citation type="submission" date="2022-05" db="EMBL/GenBank/DDBJ databases">
        <title>The Musa troglodytarum L. genome provides insights into the mechanism of non-climacteric behaviour and enrichment of carotenoids.</title>
        <authorList>
            <person name="Wang J."/>
        </authorList>
    </citation>
    <scope>NUCLEOTIDE SEQUENCE</scope>
    <source>
        <tissue evidence="7">Leaf</tissue>
    </source>
</reference>
<name>A0A9E7FSJ8_9LILI</name>
<gene>
    <name evidence="7" type="ORF">MUK42_18499</name>
</gene>
<evidence type="ECO:0000313" key="8">
    <source>
        <dbReference type="Proteomes" id="UP001055439"/>
    </source>
</evidence>
<keyword evidence="5" id="KW-0238">DNA-binding</keyword>
<keyword evidence="6" id="KW-0472">Membrane</keyword>
<dbReference type="EMBL" id="CP097507">
    <property type="protein sequence ID" value="URE02161.1"/>
    <property type="molecule type" value="Genomic_DNA"/>
</dbReference>
<keyword evidence="2" id="KW-0863">Zinc-finger</keyword>
<evidence type="ECO:0000256" key="6">
    <source>
        <dbReference type="SAM" id="Phobius"/>
    </source>
</evidence>
<dbReference type="OrthoDB" id="670110at2759"/>
<dbReference type="GO" id="GO:0003723">
    <property type="term" value="F:RNA binding"/>
    <property type="evidence" value="ECO:0007669"/>
    <property type="project" value="UniProtKB-KW"/>
</dbReference>
<keyword evidence="8" id="KW-1185">Reference proteome</keyword>
<organism evidence="7 8">
    <name type="scientific">Musa troglodytarum</name>
    <name type="common">fe'i banana</name>
    <dbReference type="NCBI Taxonomy" id="320322"/>
    <lineage>
        <taxon>Eukaryota</taxon>
        <taxon>Viridiplantae</taxon>
        <taxon>Streptophyta</taxon>
        <taxon>Embryophyta</taxon>
        <taxon>Tracheophyta</taxon>
        <taxon>Spermatophyta</taxon>
        <taxon>Magnoliopsida</taxon>
        <taxon>Liliopsida</taxon>
        <taxon>Zingiberales</taxon>
        <taxon>Musaceae</taxon>
        <taxon>Musa</taxon>
    </lineage>
</organism>
<evidence type="ECO:0000256" key="3">
    <source>
        <dbReference type="ARBA" id="ARBA00022833"/>
    </source>
</evidence>
<accession>A0A9E7FSJ8</accession>
<keyword evidence="4" id="KW-0694">RNA-binding</keyword>
<evidence type="ECO:0000256" key="5">
    <source>
        <dbReference type="ARBA" id="ARBA00023125"/>
    </source>
</evidence>
<evidence type="ECO:0000256" key="1">
    <source>
        <dbReference type="ARBA" id="ARBA00022723"/>
    </source>
</evidence>
<dbReference type="AlphaFoldDB" id="A0A9E7FSJ8"/>
<dbReference type="GO" id="GO:0003677">
    <property type="term" value="F:DNA binding"/>
    <property type="evidence" value="ECO:0007669"/>
    <property type="project" value="UniProtKB-KW"/>
</dbReference>
<evidence type="ECO:0000256" key="4">
    <source>
        <dbReference type="ARBA" id="ARBA00022884"/>
    </source>
</evidence>
<keyword evidence="6" id="KW-0812">Transmembrane</keyword>
<dbReference type="GO" id="GO:0008270">
    <property type="term" value="F:zinc ion binding"/>
    <property type="evidence" value="ECO:0007669"/>
    <property type="project" value="UniProtKB-KW"/>
</dbReference>
<proteinExistence type="predicted"/>
<sequence length="51" mass="6132">MFRFVTFVYPETMKLILFQCNPYFVCGCLVLFKPYKEKAKVSDKCRKQQQS</sequence>
<dbReference type="Proteomes" id="UP001055439">
    <property type="component" value="Chromosome 5"/>
</dbReference>
<dbReference type="PANTHER" id="PTHR24009:SF3">
    <property type="entry name" value="RNA-BINDING (RRM_RBD_RNP MOTIFS) FAMILY PROTEIN-RELATED"/>
    <property type="match status" value="1"/>
</dbReference>
<keyword evidence="3" id="KW-0862">Zinc</keyword>
<keyword evidence="6" id="KW-1133">Transmembrane helix</keyword>
<protein>
    <submittedName>
        <fullName evidence="7">Zinc finger CCCH domain-containing protein</fullName>
    </submittedName>
</protein>
<feature type="transmembrane region" description="Helical" evidence="6">
    <location>
        <begin position="12"/>
        <end position="32"/>
    </location>
</feature>
<dbReference type="PANTHER" id="PTHR24009">
    <property type="entry name" value="RNA-BINDING (RRM/RBD/RNP MOTIFS)"/>
    <property type="match status" value="1"/>
</dbReference>
<evidence type="ECO:0000313" key="7">
    <source>
        <dbReference type="EMBL" id="URE02161.1"/>
    </source>
</evidence>
<keyword evidence="1" id="KW-0479">Metal-binding</keyword>
<evidence type="ECO:0000256" key="2">
    <source>
        <dbReference type="ARBA" id="ARBA00022771"/>
    </source>
</evidence>
<dbReference type="PROSITE" id="PS51257">
    <property type="entry name" value="PROKAR_LIPOPROTEIN"/>
    <property type="match status" value="1"/>
</dbReference>